<evidence type="ECO:0000256" key="1">
    <source>
        <dbReference type="ARBA" id="ARBA00004123"/>
    </source>
</evidence>
<organism evidence="11 12">
    <name type="scientific">Wallemia ichthyophaga (strain EXF-994 / CBS 113033)</name>
    <dbReference type="NCBI Taxonomy" id="1299270"/>
    <lineage>
        <taxon>Eukaryota</taxon>
        <taxon>Fungi</taxon>
        <taxon>Dikarya</taxon>
        <taxon>Basidiomycota</taxon>
        <taxon>Wallemiomycotina</taxon>
        <taxon>Wallemiomycetes</taxon>
        <taxon>Wallemiales</taxon>
        <taxon>Wallemiaceae</taxon>
        <taxon>Wallemia</taxon>
    </lineage>
</organism>
<name>R9ARB6_WALI9</name>
<keyword evidence="5 9" id="KW-0694">RNA-binding</keyword>
<dbReference type="AlphaFoldDB" id="R9ARB6"/>
<keyword evidence="6 9" id="KW-0508">mRNA splicing</keyword>
<dbReference type="GO" id="GO:0005687">
    <property type="term" value="C:U4 snRNP"/>
    <property type="evidence" value="ECO:0007669"/>
    <property type="project" value="TreeGrafter"/>
</dbReference>
<proteinExistence type="inferred from homology"/>
<dbReference type="InterPro" id="IPR001163">
    <property type="entry name" value="Sm_dom_euk/arc"/>
</dbReference>
<comment type="function">
    <text evidence="9">Plays a role in pre-mRNA splicing.</text>
</comment>
<evidence type="ECO:0000313" key="12">
    <source>
        <dbReference type="Proteomes" id="UP000014064"/>
    </source>
</evidence>
<dbReference type="GO" id="GO:0000387">
    <property type="term" value="P:spliceosomal snRNP assembly"/>
    <property type="evidence" value="ECO:0007669"/>
    <property type="project" value="UniProtKB-UniRule"/>
</dbReference>
<dbReference type="InterPro" id="IPR047575">
    <property type="entry name" value="Sm"/>
</dbReference>
<keyword evidence="7 9" id="KW-0539">Nucleus</keyword>
<dbReference type="GO" id="GO:0071013">
    <property type="term" value="C:catalytic step 2 spliceosome"/>
    <property type="evidence" value="ECO:0007669"/>
    <property type="project" value="TreeGrafter"/>
</dbReference>
<evidence type="ECO:0000256" key="2">
    <source>
        <dbReference type="ARBA" id="ARBA00006850"/>
    </source>
</evidence>
<accession>R9ARB6</accession>
<dbReference type="InterPro" id="IPR044641">
    <property type="entry name" value="Lsm7/SmG-like"/>
</dbReference>
<dbReference type="RefSeq" id="XP_009266004.1">
    <property type="nucleotide sequence ID" value="XM_009267729.1"/>
</dbReference>
<comment type="subcellular location">
    <subcellularLocation>
        <location evidence="1 9">Nucleus</location>
    </subcellularLocation>
</comment>
<evidence type="ECO:0000256" key="8">
    <source>
        <dbReference type="ARBA" id="ARBA00023274"/>
    </source>
</evidence>
<dbReference type="STRING" id="1299270.R9ARB6"/>
<evidence type="ECO:0000259" key="10">
    <source>
        <dbReference type="PROSITE" id="PS52002"/>
    </source>
</evidence>
<dbReference type="InterPro" id="IPR034098">
    <property type="entry name" value="Sm_G"/>
</dbReference>
<dbReference type="Proteomes" id="UP000014064">
    <property type="component" value="Unassembled WGS sequence"/>
</dbReference>
<dbReference type="PANTHER" id="PTHR10553:SF2">
    <property type="entry name" value="SMALL NUCLEAR RIBONUCLEOPROTEIN G"/>
    <property type="match status" value="1"/>
</dbReference>
<dbReference type="InterPro" id="IPR010920">
    <property type="entry name" value="LSM_dom_sf"/>
</dbReference>
<dbReference type="GO" id="GO:0097526">
    <property type="term" value="C:spliceosomal tri-snRNP complex"/>
    <property type="evidence" value="ECO:0007669"/>
    <property type="project" value="TreeGrafter"/>
</dbReference>
<dbReference type="CDD" id="cd01719">
    <property type="entry name" value="Sm_G"/>
    <property type="match status" value="1"/>
</dbReference>
<dbReference type="EMBL" id="KE007224">
    <property type="protein sequence ID" value="EOR04610.1"/>
    <property type="molecule type" value="Genomic_DNA"/>
</dbReference>
<dbReference type="PROSITE" id="PS52002">
    <property type="entry name" value="SM"/>
    <property type="match status" value="1"/>
</dbReference>
<sequence length="91" mass="10276">MSAKISNPELKKVVQYMDKRVLVNLQANRKVTGQLRGFDLFLNLVLDDAHDESVAGEKSKIGQTVIRGNSVTSMESLEAIPKQRTWGQRQY</sequence>
<gene>
    <name evidence="11" type="ORF">J056_000331</name>
</gene>
<keyword evidence="12" id="KW-1185">Reference proteome</keyword>
<evidence type="ECO:0000256" key="7">
    <source>
        <dbReference type="ARBA" id="ARBA00023242"/>
    </source>
</evidence>
<dbReference type="Pfam" id="PF01423">
    <property type="entry name" value="LSM"/>
    <property type="match status" value="1"/>
</dbReference>
<dbReference type="eggNOG" id="KOG1780">
    <property type="taxonomic scope" value="Eukaryota"/>
</dbReference>
<keyword evidence="8 9" id="KW-0687">Ribonucleoprotein</keyword>
<dbReference type="GeneID" id="20373283"/>
<keyword evidence="3 9" id="KW-0507">mRNA processing</keyword>
<dbReference type="PANTHER" id="PTHR10553">
    <property type="entry name" value="SMALL NUCLEAR RIBONUCLEOPROTEIN"/>
    <property type="match status" value="1"/>
</dbReference>
<dbReference type="GO" id="GO:0005685">
    <property type="term" value="C:U1 snRNP"/>
    <property type="evidence" value="ECO:0007669"/>
    <property type="project" value="TreeGrafter"/>
</dbReference>
<evidence type="ECO:0000256" key="3">
    <source>
        <dbReference type="ARBA" id="ARBA00022664"/>
    </source>
</evidence>
<dbReference type="KEGG" id="wic:J056_000331"/>
<dbReference type="GO" id="GO:0003723">
    <property type="term" value="F:RNA binding"/>
    <property type="evidence" value="ECO:0007669"/>
    <property type="project" value="UniProtKB-UniRule"/>
</dbReference>
<dbReference type="GO" id="GO:0071011">
    <property type="term" value="C:precatalytic spliceosome"/>
    <property type="evidence" value="ECO:0007669"/>
    <property type="project" value="TreeGrafter"/>
</dbReference>
<protein>
    <recommendedName>
        <fullName evidence="9">Small nuclear ribonucleoprotein G</fullName>
        <shortName evidence="9">snRNP-G</shortName>
    </recommendedName>
</protein>
<dbReference type="OMA" id="MSKAQPP"/>
<dbReference type="OrthoDB" id="2146at2759"/>
<dbReference type="SMART" id="SM00651">
    <property type="entry name" value="Sm"/>
    <property type="match status" value="1"/>
</dbReference>
<evidence type="ECO:0000313" key="11">
    <source>
        <dbReference type="EMBL" id="EOR04610.1"/>
    </source>
</evidence>
<dbReference type="GO" id="GO:0005682">
    <property type="term" value="C:U5 snRNP"/>
    <property type="evidence" value="ECO:0007669"/>
    <property type="project" value="TreeGrafter"/>
</dbReference>
<reference evidence="12" key="1">
    <citation type="journal article" date="2013" name="BMC Genomics">
        <title>Genome and transcriptome sequencing of the halophilic fungus Wallemia ichthyophaga: haloadaptations present and absent.</title>
        <authorList>
            <person name="Zajc J."/>
            <person name="Liu Y."/>
            <person name="Dai W."/>
            <person name="Yang Z."/>
            <person name="Hu J."/>
            <person name="Gostincar C."/>
            <person name="Gunde-Cimerman N."/>
        </authorList>
    </citation>
    <scope>NUCLEOTIDE SEQUENCE [LARGE SCALE GENOMIC DNA]</scope>
    <source>
        <strain evidence="12">EXF-994 / CBS 113033</strain>
    </source>
</reference>
<feature type="domain" description="Sm" evidence="10">
    <location>
        <begin position="8"/>
        <end position="80"/>
    </location>
</feature>
<evidence type="ECO:0000256" key="4">
    <source>
        <dbReference type="ARBA" id="ARBA00022728"/>
    </source>
</evidence>
<evidence type="ECO:0000256" key="6">
    <source>
        <dbReference type="ARBA" id="ARBA00023187"/>
    </source>
</evidence>
<dbReference type="SUPFAM" id="SSF50182">
    <property type="entry name" value="Sm-like ribonucleoproteins"/>
    <property type="match status" value="1"/>
</dbReference>
<dbReference type="Gene3D" id="2.30.30.100">
    <property type="match status" value="1"/>
</dbReference>
<dbReference type="GO" id="GO:0071004">
    <property type="term" value="C:U2-type prespliceosome"/>
    <property type="evidence" value="ECO:0007669"/>
    <property type="project" value="TreeGrafter"/>
</dbReference>
<evidence type="ECO:0000256" key="5">
    <source>
        <dbReference type="ARBA" id="ARBA00022884"/>
    </source>
</evidence>
<dbReference type="HOGENOM" id="CLU_076902_10_1_1"/>
<evidence type="ECO:0000256" key="9">
    <source>
        <dbReference type="RuleBase" id="RU365052"/>
    </source>
</evidence>
<dbReference type="GO" id="GO:0005686">
    <property type="term" value="C:U2 snRNP"/>
    <property type="evidence" value="ECO:0007669"/>
    <property type="project" value="TreeGrafter"/>
</dbReference>
<keyword evidence="4 9" id="KW-0747">Spliceosome</keyword>
<dbReference type="FunFam" id="2.30.30.100:FF:000023">
    <property type="entry name" value="Small nuclear ribonucleoprotein G"/>
    <property type="match status" value="1"/>
</dbReference>
<dbReference type="GO" id="GO:0034719">
    <property type="term" value="C:SMN-Sm protein complex"/>
    <property type="evidence" value="ECO:0007669"/>
    <property type="project" value="TreeGrafter"/>
</dbReference>
<comment type="similarity">
    <text evidence="2 9">Belongs to the snRNP Sm proteins family.</text>
</comment>
<dbReference type="GO" id="GO:0005689">
    <property type="term" value="C:U12-type spliceosomal complex"/>
    <property type="evidence" value="ECO:0007669"/>
    <property type="project" value="TreeGrafter"/>
</dbReference>